<dbReference type="Proteomes" id="UP001258315">
    <property type="component" value="Unassembled WGS sequence"/>
</dbReference>
<evidence type="ECO:0000313" key="2">
    <source>
        <dbReference type="EMBL" id="MDT3403779.1"/>
    </source>
</evidence>
<dbReference type="SMART" id="SM00382">
    <property type="entry name" value="AAA"/>
    <property type="match status" value="1"/>
</dbReference>
<accession>A0ABU3GVH9</accession>
<dbReference type="PANTHER" id="PTHR10887:SF495">
    <property type="entry name" value="HELICASE SENATAXIN ISOFORM X1-RELATED"/>
    <property type="match status" value="1"/>
</dbReference>
<dbReference type="InterPro" id="IPR012340">
    <property type="entry name" value="NA-bd_OB-fold"/>
</dbReference>
<dbReference type="PROSITE" id="PS50126">
    <property type="entry name" value="S1"/>
    <property type="match status" value="2"/>
</dbReference>
<reference evidence="3" key="1">
    <citation type="submission" date="2023-07" db="EMBL/GenBank/DDBJ databases">
        <title>Functional and genomic diversity of the sorghum phyllosphere microbiome.</title>
        <authorList>
            <person name="Shade A."/>
        </authorList>
    </citation>
    <scope>NUCLEOTIDE SEQUENCE [LARGE SCALE GENOMIC DNA]</scope>
    <source>
        <strain evidence="3">SORGH_AS_0422</strain>
    </source>
</reference>
<dbReference type="EMBL" id="JAVLVU010000001">
    <property type="protein sequence ID" value="MDT3403779.1"/>
    <property type="molecule type" value="Genomic_DNA"/>
</dbReference>
<dbReference type="InterPro" id="IPR027417">
    <property type="entry name" value="P-loop_NTPase"/>
</dbReference>
<evidence type="ECO:0000259" key="1">
    <source>
        <dbReference type="PROSITE" id="PS50126"/>
    </source>
</evidence>
<dbReference type="GO" id="GO:0004386">
    <property type="term" value="F:helicase activity"/>
    <property type="evidence" value="ECO:0007669"/>
    <property type="project" value="UniProtKB-KW"/>
</dbReference>
<name>A0ABU3GVH9_9SPHI</name>
<dbReference type="InterPro" id="IPR045055">
    <property type="entry name" value="DNA2/NAM7-like"/>
</dbReference>
<dbReference type="Gene3D" id="3.40.50.300">
    <property type="entry name" value="P-loop containing nucleotide triphosphate hydrolases"/>
    <property type="match status" value="2"/>
</dbReference>
<dbReference type="CDD" id="cd18808">
    <property type="entry name" value="SF1_C_Upf1"/>
    <property type="match status" value="1"/>
</dbReference>
<feature type="domain" description="S1 motif" evidence="1">
    <location>
        <begin position="13"/>
        <end position="85"/>
    </location>
</feature>
<dbReference type="InterPro" id="IPR041677">
    <property type="entry name" value="DNA2/NAM7_AAA_11"/>
</dbReference>
<dbReference type="SMART" id="SM00316">
    <property type="entry name" value="S1"/>
    <property type="match status" value="3"/>
</dbReference>
<organism evidence="2 3">
    <name type="scientific">Mucilaginibacter terrae</name>
    <dbReference type="NCBI Taxonomy" id="1955052"/>
    <lineage>
        <taxon>Bacteria</taxon>
        <taxon>Pseudomonadati</taxon>
        <taxon>Bacteroidota</taxon>
        <taxon>Sphingobacteriia</taxon>
        <taxon>Sphingobacteriales</taxon>
        <taxon>Sphingobacteriaceae</taxon>
        <taxon>Mucilaginibacter</taxon>
    </lineage>
</organism>
<dbReference type="InterPro" id="IPR003593">
    <property type="entry name" value="AAA+_ATPase"/>
</dbReference>
<evidence type="ECO:0000313" key="3">
    <source>
        <dbReference type="Proteomes" id="UP001258315"/>
    </source>
</evidence>
<dbReference type="PANTHER" id="PTHR10887">
    <property type="entry name" value="DNA2/NAM7 HELICASE FAMILY"/>
    <property type="match status" value="1"/>
</dbReference>
<keyword evidence="2" id="KW-0547">Nucleotide-binding</keyword>
<sequence length="1246" mass="141939">MDWELFKEKHPRGTIFELNVTKKVLPAFLFFKFTDQISGSLHISELNWNFGLCQEDFRSIRPDRPLQIYVKEFNDEHKKVILGRKMLHTRPSASIIWEQLELNEPVDAIVYEEFKNKLTIKLASGLYGTLPLSPEMNCELRDKIKVVPLSKDDHFEVINCALSGFFEKTKARDKTVMNDFEANLDESNFTNAEDVLTSFERFSTSIYWKFMSYDEQLQLQASFLNNPNLFSRADAGPEPIYIEFPFEGYALDDLINQVGPVLFPAAEVDVASNKADLFILLSKEPFWYSQFFQDRVAANDDRFTSRNFSFFNNRLSIYGEILHNNRFRINSIKSSEHKDALRDRSKNLKNNYTILIKRPVIFFDTSINAPFQTYNPEFISRIQQKIHGRQLFERSLTATLDLLKAEGKDFGIFQDFLKNQISVETRQASNTEVELTCCKLSEKLQTEFIDFTGKVADDHQFSIDEQVTITVKSLNAPPNFFTRGTITMIKGKEITITCMPIDFSTIKEGCYIKKVFSTRQHQVQLDVLEQFFANKLSLDVFYKIFYDQTNIAAPENLDIHFFNQRLNDPSNPQHLAVKKAVGNQNILLIQGPPGTGKTTVITEVVKQLVKNKERVLVTSQTHVAVDNVLERIIEEKDIRIARLGQSEMISGFAAPYLLDQARKDFEKDIIGVVDLKLELVMQFLAAGTTDKLDMMSTGDDDASAGWKKGQLRTFLNLLRSKSSEELTNLLDTLQDWKKVITATPDLYNGLFVQNLDVVFGTCIGIATNRLLGGSDLMFDTVILDEAGKANISETLTAISKAKKVILVGDHKQLPPFIDSISMGQFTQSSKRFRDGEINEEDVKKALGGSFFEYLQKDGVLPEENKCMLAVQHRMHPDIGNFVSESFYDSKLANGPATTENILPLPAPFDQQLLFIDTSSDKQPHETSYEGSYFNGLEANYIADFIIPELLNHQVAVEHMAIVSPYSLQCREISKMLRKKLPEQAALIEVATLDSFQGREYDVIIFSFTRSSPASRVGFLDDARRLNVAFSRAKKKLILIGNAETLCDPKSHFDRYYVSLFKRLKQYSARYGRFYRSNDLKQKPPKIGDEVQVTVVRVYNYGVLVKFGANQGLIFNDQLLIFKEETLSEKYGLDAKFNAWISGINSKGIVLTTISRRPKAPVRTPHPFDAFAKMYQTGDQLEGTITKVFPGATNQRVIVEFTSGVEGMFYTTLQNRRITIGASLPVKLTKIDPSKRSLTCQLVYERF</sequence>
<dbReference type="Pfam" id="PF13086">
    <property type="entry name" value="AAA_11"/>
    <property type="match status" value="1"/>
</dbReference>
<dbReference type="InterPro" id="IPR047187">
    <property type="entry name" value="SF1_C_Upf1"/>
</dbReference>
<dbReference type="InterPro" id="IPR041679">
    <property type="entry name" value="DNA2/NAM7-like_C"/>
</dbReference>
<proteinExistence type="predicted"/>
<dbReference type="InterPro" id="IPR003029">
    <property type="entry name" value="S1_domain"/>
</dbReference>
<keyword evidence="2" id="KW-0067">ATP-binding</keyword>
<dbReference type="SUPFAM" id="SSF50249">
    <property type="entry name" value="Nucleic acid-binding proteins"/>
    <property type="match status" value="2"/>
</dbReference>
<protein>
    <submittedName>
        <fullName evidence="2">DNA helicase</fullName>
    </submittedName>
</protein>
<dbReference type="Pfam" id="PF13087">
    <property type="entry name" value="AAA_12"/>
    <property type="match status" value="1"/>
</dbReference>
<dbReference type="Gene3D" id="2.40.50.140">
    <property type="entry name" value="Nucleic acid-binding proteins"/>
    <property type="match status" value="1"/>
</dbReference>
<dbReference type="RefSeq" id="WP_311951076.1">
    <property type="nucleotide sequence ID" value="NZ_JAVLVU010000001.1"/>
</dbReference>
<dbReference type="SUPFAM" id="SSF52540">
    <property type="entry name" value="P-loop containing nucleoside triphosphate hydrolases"/>
    <property type="match status" value="1"/>
</dbReference>
<feature type="domain" description="S1 motif" evidence="1">
    <location>
        <begin position="1177"/>
        <end position="1242"/>
    </location>
</feature>
<gene>
    <name evidence="2" type="ORF">QE417_002851</name>
</gene>
<keyword evidence="2" id="KW-0347">Helicase</keyword>
<comment type="caution">
    <text evidence="2">The sequence shown here is derived from an EMBL/GenBank/DDBJ whole genome shotgun (WGS) entry which is preliminary data.</text>
</comment>
<keyword evidence="3" id="KW-1185">Reference proteome</keyword>
<keyword evidence="2" id="KW-0378">Hydrolase</keyword>